<dbReference type="Pfam" id="PF13561">
    <property type="entry name" value="adh_short_C2"/>
    <property type="match status" value="1"/>
</dbReference>
<accession>A0ABV6PS48</accession>
<dbReference type="EC" id="1.1.1.-" evidence="3"/>
<reference evidence="3 4" key="1">
    <citation type="submission" date="2024-09" db="EMBL/GenBank/DDBJ databases">
        <authorList>
            <person name="Sun Q."/>
            <person name="Mori K."/>
        </authorList>
    </citation>
    <scope>NUCLEOTIDE SEQUENCE [LARGE SCALE GENOMIC DNA]</scope>
    <source>
        <strain evidence="3 4">NCAIM B.02336</strain>
    </source>
</reference>
<gene>
    <name evidence="3" type="ORF">ACFFGG_06625</name>
</gene>
<dbReference type="Gene3D" id="3.40.50.720">
    <property type="entry name" value="NAD(P)-binding Rossmann-like Domain"/>
    <property type="match status" value="1"/>
</dbReference>
<evidence type="ECO:0000313" key="3">
    <source>
        <dbReference type="EMBL" id="MFC0592227.1"/>
    </source>
</evidence>
<evidence type="ECO:0000259" key="2">
    <source>
        <dbReference type="SMART" id="SM00822"/>
    </source>
</evidence>
<comment type="caution">
    <text evidence="3">The sequence shown here is derived from an EMBL/GenBank/DDBJ whole genome shotgun (WGS) entry which is preliminary data.</text>
</comment>
<dbReference type="EMBL" id="JBHLTN010000012">
    <property type="protein sequence ID" value="MFC0592227.1"/>
    <property type="molecule type" value="Genomic_DNA"/>
</dbReference>
<name>A0ABV6PS48_9BURK</name>
<dbReference type="SMART" id="SM00822">
    <property type="entry name" value="PKS_KR"/>
    <property type="match status" value="1"/>
</dbReference>
<dbReference type="InterPro" id="IPR002347">
    <property type="entry name" value="SDR_fam"/>
</dbReference>
<dbReference type="PANTHER" id="PTHR42760:SF135">
    <property type="entry name" value="BLL7886 PROTEIN"/>
    <property type="match status" value="1"/>
</dbReference>
<feature type="domain" description="Ketoreductase" evidence="2">
    <location>
        <begin position="10"/>
        <end position="189"/>
    </location>
</feature>
<dbReference type="PRINTS" id="PR00080">
    <property type="entry name" value="SDRFAMILY"/>
</dbReference>
<keyword evidence="4" id="KW-1185">Reference proteome</keyword>
<dbReference type="GO" id="GO:0016491">
    <property type="term" value="F:oxidoreductase activity"/>
    <property type="evidence" value="ECO:0007669"/>
    <property type="project" value="UniProtKB-KW"/>
</dbReference>
<dbReference type="PRINTS" id="PR00081">
    <property type="entry name" value="GDHRDH"/>
</dbReference>
<dbReference type="SUPFAM" id="SSF51735">
    <property type="entry name" value="NAD(P)-binding Rossmann-fold domains"/>
    <property type="match status" value="1"/>
</dbReference>
<organism evidence="3 4">
    <name type="scientific">Ottowia pentelensis</name>
    <dbReference type="NCBI Taxonomy" id="511108"/>
    <lineage>
        <taxon>Bacteria</taxon>
        <taxon>Pseudomonadati</taxon>
        <taxon>Pseudomonadota</taxon>
        <taxon>Betaproteobacteria</taxon>
        <taxon>Burkholderiales</taxon>
        <taxon>Comamonadaceae</taxon>
        <taxon>Ottowia</taxon>
    </lineage>
</organism>
<evidence type="ECO:0000256" key="1">
    <source>
        <dbReference type="ARBA" id="ARBA00006484"/>
    </source>
</evidence>
<dbReference type="PANTHER" id="PTHR42760">
    <property type="entry name" value="SHORT-CHAIN DEHYDROGENASES/REDUCTASES FAMILY MEMBER"/>
    <property type="match status" value="1"/>
</dbReference>
<dbReference type="NCBIfam" id="NF005559">
    <property type="entry name" value="PRK07231.1"/>
    <property type="match status" value="1"/>
</dbReference>
<dbReference type="RefSeq" id="WP_377481321.1">
    <property type="nucleotide sequence ID" value="NZ_JBHLTN010000012.1"/>
</dbReference>
<comment type="similarity">
    <text evidence="1">Belongs to the short-chain dehydrogenases/reductases (SDR) family.</text>
</comment>
<evidence type="ECO:0000313" key="4">
    <source>
        <dbReference type="Proteomes" id="UP001589834"/>
    </source>
</evidence>
<dbReference type="InterPro" id="IPR057326">
    <property type="entry name" value="KR_dom"/>
</dbReference>
<dbReference type="Proteomes" id="UP001589834">
    <property type="component" value="Unassembled WGS sequence"/>
</dbReference>
<keyword evidence="3" id="KW-0560">Oxidoreductase</keyword>
<sequence length="253" mass="26272">MKPVLLLENKIALVTGAGRGIGRAIAVAYANAGARVIITDLSEAACADTRAEVEAAGARAWTYALDVSNAAACVQLATAVERDIGDLRVLVNNAGLMIREKVDSPRAPEAVRRLMEVNYFGTFNVLHAFLPALRRTQGCVINLASGAALTGLPGCVGYSPSKGAVKMLTQSMAADLGADGIRINAIAPGVIETAMTESTRNDPERLGRFMARIPAGRLGQAKEIAGPAVFLASDLASYVNGITLPVDGGKQAV</sequence>
<proteinExistence type="inferred from homology"/>
<protein>
    <submittedName>
        <fullName evidence="3">SDR family NAD(P)-dependent oxidoreductase</fullName>
        <ecNumber evidence="3">1.1.1.-</ecNumber>
    </submittedName>
</protein>
<dbReference type="InterPro" id="IPR036291">
    <property type="entry name" value="NAD(P)-bd_dom_sf"/>
</dbReference>